<dbReference type="PANTHER" id="PTHR43798">
    <property type="entry name" value="MONOACYLGLYCEROL LIPASE"/>
    <property type="match status" value="1"/>
</dbReference>
<evidence type="ECO:0000259" key="1">
    <source>
        <dbReference type="Pfam" id="PF12697"/>
    </source>
</evidence>
<dbReference type="RefSeq" id="XP_033597665.1">
    <property type="nucleotide sequence ID" value="XM_033739112.1"/>
</dbReference>
<dbReference type="Gene3D" id="3.40.50.1820">
    <property type="entry name" value="alpha/beta hydrolase"/>
    <property type="match status" value="1"/>
</dbReference>
<accession>A0A6A6VZP0</accession>
<dbReference type="OrthoDB" id="408373at2759"/>
<proteinExistence type="predicted"/>
<evidence type="ECO:0000313" key="2">
    <source>
        <dbReference type="EMBL" id="KAF2755214.1"/>
    </source>
</evidence>
<gene>
    <name evidence="2" type="ORF">EJ05DRAFT_126400</name>
</gene>
<dbReference type="GO" id="GO:0016787">
    <property type="term" value="F:hydrolase activity"/>
    <property type="evidence" value="ECO:0007669"/>
    <property type="project" value="UniProtKB-KW"/>
</dbReference>
<dbReference type="PANTHER" id="PTHR43798:SF33">
    <property type="entry name" value="HYDROLASE, PUTATIVE (AFU_ORTHOLOGUE AFUA_2G14860)-RELATED"/>
    <property type="match status" value="1"/>
</dbReference>
<keyword evidence="3" id="KW-1185">Reference proteome</keyword>
<name>A0A6A6VZP0_9PEZI</name>
<reference evidence="2" key="1">
    <citation type="journal article" date="2020" name="Stud. Mycol.">
        <title>101 Dothideomycetes genomes: a test case for predicting lifestyles and emergence of pathogens.</title>
        <authorList>
            <person name="Haridas S."/>
            <person name="Albert R."/>
            <person name="Binder M."/>
            <person name="Bloem J."/>
            <person name="Labutti K."/>
            <person name="Salamov A."/>
            <person name="Andreopoulos B."/>
            <person name="Baker S."/>
            <person name="Barry K."/>
            <person name="Bills G."/>
            <person name="Bluhm B."/>
            <person name="Cannon C."/>
            <person name="Castanera R."/>
            <person name="Culley D."/>
            <person name="Daum C."/>
            <person name="Ezra D."/>
            <person name="Gonzalez J."/>
            <person name="Henrissat B."/>
            <person name="Kuo A."/>
            <person name="Liang C."/>
            <person name="Lipzen A."/>
            <person name="Lutzoni F."/>
            <person name="Magnuson J."/>
            <person name="Mondo S."/>
            <person name="Nolan M."/>
            <person name="Ohm R."/>
            <person name="Pangilinan J."/>
            <person name="Park H.-J."/>
            <person name="Ramirez L."/>
            <person name="Alfaro M."/>
            <person name="Sun H."/>
            <person name="Tritt A."/>
            <person name="Yoshinaga Y."/>
            <person name="Zwiers L.-H."/>
            <person name="Turgeon B."/>
            <person name="Goodwin S."/>
            <person name="Spatafora J."/>
            <person name="Crous P."/>
            <person name="Grigoriev I."/>
        </authorList>
    </citation>
    <scope>NUCLEOTIDE SEQUENCE</scope>
    <source>
        <strain evidence="2">CBS 121739</strain>
    </source>
</reference>
<dbReference type="GO" id="GO:0016020">
    <property type="term" value="C:membrane"/>
    <property type="evidence" value="ECO:0007669"/>
    <property type="project" value="TreeGrafter"/>
</dbReference>
<dbReference type="PRINTS" id="PR00111">
    <property type="entry name" value="ABHYDROLASE"/>
</dbReference>
<protein>
    <submittedName>
        <fullName evidence="2">Alpha/beta-hydrolase</fullName>
    </submittedName>
</protein>
<evidence type="ECO:0000313" key="3">
    <source>
        <dbReference type="Proteomes" id="UP000799437"/>
    </source>
</evidence>
<dbReference type="AlphaFoldDB" id="A0A6A6VZP0"/>
<dbReference type="GeneID" id="54480166"/>
<dbReference type="EMBL" id="ML996578">
    <property type="protein sequence ID" value="KAF2755214.1"/>
    <property type="molecule type" value="Genomic_DNA"/>
</dbReference>
<dbReference type="InterPro" id="IPR050266">
    <property type="entry name" value="AB_hydrolase_sf"/>
</dbReference>
<dbReference type="InterPro" id="IPR029058">
    <property type="entry name" value="AB_hydrolase_fold"/>
</dbReference>
<organism evidence="2 3">
    <name type="scientific">Pseudovirgaria hyperparasitica</name>
    <dbReference type="NCBI Taxonomy" id="470096"/>
    <lineage>
        <taxon>Eukaryota</taxon>
        <taxon>Fungi</taxon>
        <taxon>Dikarya</taxon>
        <taxon>Ascomycota</taxon>
        <taxon>Pezizomycotina</taxon>
        <taxon>Dothideomycetes</taxon>
        <taxon>Dothideomycetes incertae sedis</taxon>
        <taxon>Acrospermales</taxon>
        <taxon>Acrospermaceae</taxon>
        <taxon>Pseudovirgaria</taxon>
    </lineage>
</organism>
<sequence length="397" mass="43157">MFSSSILPTPPRALYTAALGLTSLTTTLLLLRHISLHAFKSPPSAAKQWIDGPRKTLLPHLSPQEQRKLAYPPDALPGARDVDTPFGSIRVYEWGPEDGEKVLFVHGISTPSIAFANLAPRLVDGGYRVMLFDLFGRGYTDAPLAPYSALLYTSQIHLVLASSPLPWLAPSSSFHILGYSLGGGLAANFAAHFPARVRSLVAIAPAGLLRYTAMSWRTRIFYAPAVQAVMPRSWRDGVVRRILWSVGGVEREEGGVVGADEVGMAAGTGDSDGEGGDTDDGVKTYEAGRTWTAAACNQAVNESLDTHAGLPMAFVSSLQHAPIYGQEDEWRRIGCRVLMILGARDPIIRLAEYGPRFERLFGEEQRRLVVLDAGHEVPISHGKECAEAILGFWKELE</sequence>
<feature type="domain" description="AB hydrolase-1" evidence="1">
    <location>
        <begin position="102"/>
        <end position="388"/>
    </location>
</feature>
<dbReference type="InterPro" id="IPR000073">
    <property type="entry name" value="AB_hydrolase_1"/>
</dbReference>
<dbReference type="Proteomes" id="UP000799437">
    <property type="component" value="Unassembled WGS sequence"/>
</dbReference>
<keyword evidence="2" id="KW-0378">Hydrolase</keyword>
<dbReference type="SUPFAM" id="SSF53474">
    <property type="entry name" value="alpha/beta-Hydrolases"/>
    <property type="match status" value="1"/>
</dbReference>
<dbReference type="Pfam" id="PF12697">
    <property type="entry name" value="Abhydrolase_6"/>
    <property type="match status" value="1"/>
</dbReference>